<proteinExistence type="predicted"/>
<evidence type="ECO:0000256" key="1">
    <source>
        <dbReference type="ARBA" id="ARBA00022603"/>
    </source>
</evidence>
<evidence type="ECO:0000256" key="2">
    <source>
        <dbReference type="ARBA" id="ARBA00022679"/>
    </source>
</evidence>
<dbReference type="GO" id="GO:0032259">
    <property type="term" value="P:methylation"/>
    <property type="evidence" value="ECO:0007669"/>
    <property type="project" value="UniProtKB-KW"/>
</dbReference>
<dbReference type="Gene3D" id="3.40.50.150">
    <property type="entry name" value="Vaccinia Virus protein VP39"/>
    <property type="match status" value="1"/>
</dbReference>
<dbReference type="InterPro" id="IPR029063">
    <property type="entry name" value="SAM-dependent_MTases_sf"/>
</dbReference>
<dbReference type="PANTHER" id="PTHR43861:SF1">
    <property type="entry name" value="TRANS-ACONITATE 2-METHYLTRANSFERASE"/>
    <property type="match status" value="1"/>
</dbReference>
<sequence>MTAQRDEDREKIVSAYRSGAQVLADKFDSIGVRVADIDRTLGFCQQERPNILELGCGNGRDAQELYRRAGSYLGLDISPDLVELARMKVPNARFEVADVMEYSFPLELDAVFAFASLIHLDQEEMEDVLIRIAAALKLGGVLMLSMKYGEYRRVVKEDDFGTRIFHLYTPELIENLASSNFETIWTSQKNLRGQDWFEIILRKTNSV</sequence>
<accession>A0A1F7WEW2</accession>
<dbReference type="Proteomes" id="UP000176988">
    <property type="component" value="Unassembled WGS sequence"/>
</dbReference>
<comment type="caution">
    <text evidence="4">The sequence shown here is derived from an EMBL/GenBank/DDBJ whole genome shotgun (WGS) entry which is preliminary data.</text>
</comment>
<dbReference type="SUPFAM" id="SSF53335">
    <property type="entry name" value="S-adenosyl-L-methionine-dependent methyltransferases"/>
    <property type="match status" value="1"/>
</dbReference>
<evidence type="ECO:0000313" key="4">
    <source>
        <dbReference type="EMBL" id="OGM01361.1"/>
    </source>
</evidence>
<dbReference type="GO" id="GO:0008168">
    <property type="term" value="F:methyltransferase activity"/>
    <property type="evidence" value="ECO:0007669"/>
    <property type="project" value="UniProtKB-KW"/>
</dbReference>
<evidence type="ECO:0000259" key="3">
    <source>
        <dbReference type="Pfam" id="PF13649"/>
    </source>
</evidence>
<protein>
    <recommendedName>
        <fullName evidence="3">Methyltransferase domain-containing protein</fullName>
    </recommendedName>
</protein>
<evidence type="ECO:0000313" key="5">
    <source>
        <dbReference type="Proteomes" id="UP000176988"/>
    </source>
</evidence>
<dbReference type="EMBL" id="MGFG01000009">
    <property type="protein sequence ID" value="OGM01361.1"/>
    <property type="molecule type" value="Genomic_DNA"/>
</dbReference>
<organism evidence="4 5">
    <name type="scientific">Candidatus Uhrbacteria bacterium RIFOXYC2_FULL_47_19</name>
    <dbReference type="NCBI Taxonomy" id="1802424"/>
    <lineage>
        <taxon>Bacteria</taxon>
        <taxon>Candidatus Uhriibacteriota</taxon>
    </lineage>
</organism>
<dbReference type="AlphaFoldDB" id="A0A1F7WEW2"/>
<dbReference type="PANTHER" id="PTHR43861">
    <property type="entry name" value="TRANS-ACONITATE 2-METHYLTRANSFERASE-RELATED"/>
    <property type="match status" value="1"/>
</dbReference>
<dbReference type="InterPro" id="IPR041698">
    <property type="entry name" value="Methyltransf_25"/>
</dbReference>
<feature type="domain" description="Methyltransferase" evidence="3">
    <location>
        <begin position="51"/>
        <end position="140"/>
    </location>
</feature>
<keyword evidence="1" id="KW-0489">Methyltransferase</keyword>
<name>A0A1F7WEW2_9BACT</name>
<reference evidence="4 5" key="1">
    <citation type="journal article" date="2016" name="Nat. Commun.">
        <title>Thousands of microbial genomes shed light on interconnected biogeochemical processes in an aquifer system.</title>
        <authorList>
            <person name="Anantharaman K."/>
            <person name="Brown C.T."/>
            <person name="Hug L.A."/>
            <person name="Sharon I."/>
            <person name="Castelle C.J."/>
            <person name="Probst A.J."/>
            <person name="Thomas B.C."/>
            <person name="Singh A."/>
            <person name="Wilkins M.J."/>
            <person name="Karaoz U."/>
            <person name="Brodie E.L."/>
            <person name="Williams K.H."/>
            <person name="Hubbard S.S."/>
            <person name="Banfield J.F."/>
        </authorList>
    </citation>
    <scope>NUCLEOTIDE SEQUENCE [LARGE SCALE GENOMIC DNA]</scope>
</reference>
<gene>
    <name evidence="4" type="ORF">A2480_02215</name>
</gene>
<dbReference type="STRING" id="1802424.A2480_02215"/>
<keyword evidence="2" id="KW-0808">Transferase</keyword>
<dbReference type="CDD" id="cd02440">
    <property type="entry name" value="AdoMet_MTases"/>
    <property type="match status" value="1"/>
</dbReference>
<dbReference type="Pfam" id="PF13649">
    <property type="entry name" value="Methyltransf_25"/>
    <property type="match status" value="1"/>
</dbReference>